<keyword evidence="4" id="KW-1185">Reference proteome</keyword>
<feature type="region of interest" description="Disordered" evidence="1">
    <location>
        <begin position="66"/>
        <end position="97"/>
    </location>
</feature>
<dbReference type="AlphaFoldDB" id="A0A8H6MIY8"/>
<evidence type="ECO:0000256" key="1">
    <source>
        <dbReference type="SAM" id="MobiDB-lite"/>
    </source>
</evidence>
<evidence type="ECO:0000313" key="3">
    <source>
        <dbReference type="EMBL" id="KAF6787632.1"/>
    </source>
</evidence>
<dbReference type="Proteomes" id="UP000652219">
    <property type="component" value="Unassembled WGS sequence"/>
</dbReference>
<reference evidence="3 4" key="1">
    <citation type="journal article" date="2020" name="Phytopathology">
        <title>Genome Sequence Resources of Colletotrichum truncatum, C. plurivorum, C. musicola, and C. sojae: Four Species Pathogenic to Soybean (Glycine max).</title>
        <authorList>
            <person name="Rogerio F."/>
            <person name="Boufleur T.R."/>
            <person name="Ciampi-Guillardi M."/>
            <person name="Sukno S.A."/>
            <person name="Thon M.R."/>
            <person name="Massola Junior N.S."/>
            <person name="Baroncelli R."/>
        </authorList>
    </citation>
    <scope>NUCLEOTIDE SEQUENCE [LARGE SCALE GENOMIC DNA]</scope>
    <source>
        <strain evidence="3 4">LFN0009</strain>
    </source>
</reference>
<evidence type="ECO:0000313" key="4">
    <source>
        <dbReference type="Proteomes" id="UP000652219"/>
    </source>
</evidence>
<feature type="compositionally biased region" description="Basic and acidic residues" evidence="1">
    <location>
        <begin position="82"/>
        <end position="97"/>
    </location>
</feature>
<gene>
    <name evidence="3" type="ORF">CSOJ01_15177</name>
</gene>
<dbReference type="Gene3D" id="1.20.1280.50">
    <property type="match status" value="1"/>
</dbReference>
<comment type="caution">
    <text evidence="3">The sequence shown here is derived from an EMBL/GenBank/DDBJ whole genome shotgun (WGS) entry which is preliminary data.</text>
</comment>
<feature type="domain" description="F-box" evidence="2">
    <location>
        <begin position="3"/>
        <end position="65"/>
    </location>
</feature>
<dbReference type="InterPro" id="IPR036047">
    <property type="entry name" value="F-box-like_dom_sf"/>
</dbReference>
<dbReference type="PANTHER" id="PTHR42057:SF2">
    <property type="entry name" value="F-BOX DOMAIN PROTEIN (AFU_ORTHOLOGUE AFUA_4G00200)-RELATED"/>
    <property type="match status" value="1"/>
</dbReference>
<protein>
    <submittedName>
        <fullName evidence="3">F-box domain-containing protein</fullName>
    </submittedName>
</protein>
<dbReference type="PANTHER" id="PTHR42057">
    <property type="entry name" value="F-BOX DOMAIN PROTEIN (AFU_ORTHOLOGUE AFUA_4G00200)"/>
    <property type="match status" value="1"/>
</dbReference>
<dbReference type="SUPFAM" id="SSF81383">
    <property type="entry name" value="F-box domain"/>
    <property type="match status" value="1"/>
</dbReference>
<dbReference type="EMBL" id="WIGN01000589">
    <property type="protein sequence ID" value="KAF6787632.1"/>
    <property type="molecule type" value="Genomic_DNA"/>
</dbReference>
<dbReference type="Pfam" id="PF12937">
    <property type="entry name" value="F-box-like"/>
    <property type="match status" value="1"/>
</dbReference>
<name>A0A8H6MIY8_9PEZI</name>
<proteinExistence type="predicted"/>
<dbReference type="CDD" id="cd09917">
    <property type="entry name" value="F-box_SF"/>
    <property type="match status" value="1"/>
</dbReference>
<evidence type="ECO:0000259" key="2">
    <source>
        <dbReference type="Pfam" id="PF12937"/>
    </source>
</evidence>
<organism evidence="3 4">
    <name type="scientific">Colletotrichum sojae</name>
    <dbReference type="NCBI Taxonomy" id="2175907"/>
    <lineage>
        <taxon>Eukaryota</taxon>
        <taxon>Fungi</taxon>
        <taxon>Dikarya</taxon>
        <taxon>Ascomycota</taxon>
        <taxon>Pezizomycotina</taxon>
        <taxon>Sordariomycetes</taxon>
        <taxon>Hypocreomycetidae</taxon>
        <taxon>Glomerellales</taxon>
        <taxon>Glomerellaceae</taxon>
        <taxon>Colletotrichum</taxon>
        <taxon>Colletotrichum orchidearum species complex</taxon>
    </lineage>
</organism>
<sequence length="515" mass="59727">MDLNDLPDEVLNLILGQLIELKEDLNDAEHYGELTESKEELAKARFVCRRWNSIATEHLFQEVVLKHHPRNEEDENSSSDANHGDGNDSGKEKDKKGHEFTPWENLLNLESARKLARCAVIESCPAKLGEFGDWEIMQNWEENSGYPRFYHAIDRIRELPNIKSLNIRFSERCFGKQSTAQDAEFAWDADMEPMATRKMTLSKVLETIRRRAEDNNTAQIRSLSLENLQNTPLPGFDWEAVAMNVNELHLMIAVEYQEHGSGYDIEMEECWTFEPYLQTSILPHFADNLTVLTLGFLECRGAMPGYFDGKGLLFPRLNTLNLINFVVAHNDHFDWVLSQTSVETLRLERCHIVSHIYLMNRFNILWGLLTHDWEQYPEHSFGFTFDDDLIYHFPRTWETTFDQIKAKLPKLAQFQFDSADGYRFRHPEVLGARLYPNRYIAFNCGLHPSPWITTSQHDGEMEFGNNVSTPVNRNSPRNRYVTRGVLNRAKETEVGDGRAFEELLATVRARRDQCS</sequence>
<accession>A0A8H6MIY8</accession>
<dbReference type="InterPro" id="IPR001810">
    <property type="entry name" value="F-box_dom"/>
</dbReference>